<dbReference type="GO" id="GO:0016614">
    <property type="term" value="F:oxidoreductase activity, acting on CH-OH group of donors"/>
    <property type="evidence" value="ECO:0007669"/>
    <property type="project" value="InterPro"/>
</dbReference>
<evidence type="ECO:0000259" key="6">
    <source>
        <dbReference type="Pfam" id="PF00732"/>
    </source>
</evidence>
<keyword evidence="3" id="KW-0285">Flavoprotein</keyword>
<keyword evidence="4" id="KW-0274">FAD</keyword>
<dbReference type="Pfam" id="PF00732">
    <property type="entry name" value="GMC_oxred_N"/>
    <property type="match status" value="1"/>
</dbReference>
<name>A0A1G8PRB6_9HYPH</name>
<evidence type="ECO:0000313" key="9">
    <source>
        <dbReference type="Proteomes" id="UP000198894"/>
    </source>
</evidence>
<evidence type="ECO:0000256" key="2">
    <source>
        <dbReference type="ARBA" id="ARBA00010790"/>
    </source>
</evidence>
<dbReference type="Pfam" id="PF05199">
    <property type="entry name" value="GMC_oxred_C"/>
    <property type="match status" value="1"/>
</dbReference>
<dbReference type="SUPFAM" id="SSF51905">
    <property type="entry name" value="FAD/NAD(P)-binding domain"/>
    <property type="match status" value="1"/>
</dbReference>
<evidence type="ECO:0000256" key="1">
    <source>
        <dbReference type="ARBA" id="ARBA00001974"/>
    </source>
</evidence>
<feature type="domain" description="Glucose-methanol-choline oxidoreductase C-terminal" evidence="7">
    <location>
        <begin position="408"/>
        <end position="523"/>
    </location>
</feature>
<dbReference type="InterPro" id="IPR007867">
    <property type="entry name" value="GMC_OxRtase_C"/>
</dbReference>
<accession>A0A1G8PRB6</accession>
<gene>
    <name evidence="8" type="ORF">SAMN05428953_103365</name>
</gene>
<dbReference type="EMBL" id="FNEE01000003">
    <property type="protein sequence ID" value="SDI94962.1"/>
    <property type="molecule type" value="Genomic_DNA"/>
</dbReference>
<protein>
    <submittedName>
        <fullName evidence="8">Choline dehydrogenase</fullName>
    </submittedName>
</protein>
<evidence type="ECO:0000256" key="5">
    <source>
        <dbReference type="ARBA" id="ARBA00023002"/>
    </source>
</evidence>
<evidence type="ECO:0000259" key="7">
    <source>
        <dbReference type="Pfam" id="PF05199"/>
    </source>
</evidence>
<reference evidence="9" key="1">
    <citation type="submission" date="2016-10" db="EMBL/GenBank/DDBJ databases">
        <authorList>
            <person name="Varghese N."/>
            <person name="Submissions S."/>
        </authorList>
    </citation>
    <scope>NUCLEOTIDE SEQUENCE [LARGE SCALE GENOMIC DNA]</scope>
    <source>
        <strain evidence="9">CGMCC 1.11022</strain>
    </source>
</reference>
<sequence length="537" mass="57009">MTAPASADVVFVGSGVAAALAGAAIAKAGFSVLFLEAGPRVDRGTAVTRFQYSSAKGQNSPYPDQPYAPQPEESDFSAYYVEAGPDTFRGQQARIVGGTTWHWGGLAARFRPNDFKMRSKFGVGVDWPIAYGDMEPWYQAAEEEIGVAGDDTADFGAPRSRSFPMPPIPMTYADKQVGIAAKALGYSVLPFPQARNSVWRDGRPQCCGNASCVPICPIQAKYDATHHLAIAERASAHVEPQAVVHELVVGPDKRIAEVRYRRPDRSEGSATGKIVVIAAHTIETPKLLLLSTGDNAPTGVANSSDQVGRNLLSQIDVGIQGLTRDPVFTYRGPVSTGGIAELRDGDFRNERAAIGISPSNEGWARAVGPFQAATTFIKQGLRGDALKAAVRSHVARELIIGSSAEMLPNPDNRVTLSNQMDGIGIPRPNIAFKSDDYTARGLAVARDVQNKLMAALGATQIKQLGPIADSAIMGGTTRMGDDPLTSVVDRDLKSHDHPNLYIVGSSVFPSITANAPTLTIAALSARLGAHLISLLKA</sequence>
<feature type="domain" description="Glucose-methanol-choline oxidoreductase N-terminal" evidence="6">
    <location>
        <begin position="175"/>
        <end position="313"/>
    </location>
</feature>
<dbReference type="AlphaFoldDB" id="A0A1G8PRB6"/>
<proteinExistence type="inferred from homology"/>
<keyword evidence="9" id="KW-1185">Reference proteome</keyword>
<evidence type="ECO:0000256" key="4">
    <source>
        <dbReference type="ARBA" id="ARBA00022827"/>
    </source>
</evidence>
<evidence type="ECO:0000256" key="3">
    <source>
        <dbReference type="ARBA" id="ARBA00022630"/>
    </source>
</evidence>
<dbReference type="Proteomes" id="UP000198894">
    <property type="component" value="Unassembled WGS sequence"/>
</dbReference>
<dbReference type="InterPro" id="IPR051473">
    <property type="entry name" value="P2Ox-like"/>
</dbReference>
<dbReference type="PANTHER" id="PTHR42784:SF1">
    <property type="entry name" value="PYRANOSE 2-OXIDASE"/>
    <property type="match status" value="1"/>
</dbReference>
<dbReference type="InterPro" id="IPR000172">
    <property type="entry name" value="GMC_OxRdtase_N"/>
</dbReference>
<evidence type="ECO:0000313" key="8">
    <source>
        <dbReference type="EMBL" id="SDI94962.1"/>
    </source>
</evidence>
<dbReference type="RefSeq" id="WP_091592497.1">
    <property type="nucleotide sequence ID" value="NZ_FNEE01000003.1"/>
</dbReference>
<dbReference type="InterPro" id="IPR036188">
    <property type="entry name" value="FAD/NAD-bd_sf"/>
</dbReference>
<comment type="similarity">
    <text evidence="2">Belongs to the GMC oxidoreductase family.</text>
</comment>
<dbReference type="GO" id="GO:0050660">
    <property type="term" value="F:flavin adenine dinucleotide binding"/>
    <property type="evidence" value="ECO:0007669"/>
    <property type="project" value="InterPro"/>
</dbReference>
<dbReference type="PANTHER" id="PTHR42784">
    <property type="entry name" value="PYRANOSE 2-OXIDASE"/>
    <property type="match status" value="1"/>
</dbReference>
<organism evidence="8 9">
    <name type="scientific">Mesorhizobium muleiense</name>
    <dbReference type="NCBI Taxonomy" id="1004279"/>
    <lineage>
        <taxon>Bacteria</taxon>
        <taxon>Pseudomonadati</taxon>
        <taxon>Pseudomonadota</taxon>
        <taxon>Alphaproteobacteria</taxon>
        <taxon>Hyphomicrobiales</taxon>
        <taxon>Phyllobacteriaceae</taxon>
        <taxon>Mesorhizobium</taxon>
    </lineage>
</organism>
<keyword evidence="5" id="KW-0560">Oxidoreductase</keyword>
<dbReference type="Gene3D" id="3.50.50.60">
    <property type="entry name" value="FAD/NAD(P)-binding domain"/>
    <property type="match status" value="2"/>
</dbReference>
<comment type="cofactor">
    <cofactor evidence="1">
        <name>FAD</name>
        <dbReference type="ChEBI" id="CHEBI:57692"/>
    </cofactor>
</comment>